<reference evidence="1 2" key="1">
    <citation type="submission" date="2024-09" db="EMBL/GenBank/DDBJ databases">
        <title>Chromosome-scale assembly of Riccia sorocarpa.</title>
        <authorList>
            <person name="Paukszto L."/>
        </authorList>
    </citation>
    <scope>NUCLEOTIDE SEQUENCE [LARGE SCALE GENOMIC DNA]</scope>
    <source>
        <strain evidence="1">LP-2024</strain>
        <tissue evidence="1">Aerial parts of the thallus</tissue>
    </source>
</reference>
<dbReference type="Proteomes" id="UP001633002">
    <property type="component" value="Unassembled WGS sequence"/>
</dbReference>
<evidence type="ECO:0000313" key="1">
    <source>
        <dbReference type="EMBL" id="KAL3689330.1"/>
    </source>
</evidence>
<dbReference type="SUPFAM" id="SSF69593">
    <property type="entry name" value="Glycerol-3-phosphate (1)-acyltransferase"/>
    <property type="match status" value="1"/>
</dbReference>
<name>A0ABD3HGS0_9MARC</name>
<keyword evidence="2" id="KW-1185">Reference proteome</keyword>
<sequence>MSGCERNYDFSDLINCASGLTLEFGKEGLQLGGKHVKQETIWGKLHPLAPGQNKPDLANFSRLETNSDIIQALQTGMKEAQRCLIQLNMAPHSHVRDQVWWRTPWVKEKECGIFGKNLPMEENIPELDEESLEDTNESLLSDLWDIATPTTIEEDVNNDDEADDLSFLGHETQHVMTEVLSEVLASESGCKVEPMVSHEDHQIYKASLVSLLVSNPSLSKDRLARIKQFVFFNGVKPKARIARVLVCIMDVGSDCAVLFDCARESTNTRTRQVLNSRKRRREHIVKEVWFGRVQKIRRKYNGKWGKTRSEIDSLDRPVPQLGEGSICQVQVRPFPVLTRDACAETIVYTVEQKGGQLIWIAPSGGKDRPDPETEEWKPVSFLQPRFGMCYCQM</sequence>
<organism evidence="1 2">
    <name type="scientific">Riccia sorocarpa</name>
    <dbReference type="NCBI Taxonomy" id="122646"/>
    <lineage>
        <taxon>Eukaryota</taxon>
        <taxon>Viridiplantae</taxon>
        <taxon>Streptophyta</taxon>
        <taxon>Embryophyta</taxon>
        <taxon>Marchantiophyta</taxon>
        <taxon>Marchantiopsida</taxon>
        <taxon>Marchantiidae</taxon>
        <taxon>Marchantiales</taxon>
        <taxon>Ricciaceae</taxon>
        <taxon>Riccia</taxon>
    </lineage>
</organism>
<proteinExistence type="predicted"/>
<gene>
    <name evidence="1" type="ORF">R1sor_015639</name>
</gene>
<dbReference type="EMBL" id="JBJQOH010000004">
    <property type="protein sequence ID" value="KAL3689330.1"/>
    <property type="molecule type" value="Genomic_DNA"/>
</dbReference>
<protein>
    <submittedName>
        <fullName evidence="1">Uncharacterized protein</fullName>
    </submittedName>
</protein>
<dbReference type="Gene3D" id="3.40.1130.10">
    <property type="entry name" value="Glycerol-3-phosphate (1)-acyltransferase"/>
    <property type="match status" value="1"/>
</dbReference>
<accession>A0ABD3HGS0</accession>
<dbReference type="AlphaFoldDB" id="A0ABD3HGS0"/>
<comment type="caution">
    <text evidence="1">The sequence shown here is derived from an EMBL/GenBank/DDBJ whole genome shotgun (WGS) entry which is preliminary data.</text>
</comment>
<evidence type="ECO:0000313" key="2">
    <source>
        <dbReference type="Proteomes" id="UP001633002"/>
    </source>
</evidence>